<keyword evidence="2" id="KW-1185">Reference proteome</keyword>
<dbReference type="Pfam" id="PF09981">
    <property type="entry name" value="DUF2218"/>
    <property type="match status" value="1"/>
</dbReference>
<dbReference type="EMBL" id="QURL01000001">
    <property type="protein sequence ID" value="RFC66135.1"/>
    <property type="molecule type" value="Genomic_DNA"/>
</dbReference>
<protein>
    <submittedName>
        <fullName evidence="1">DUF2218 domain-containing protein</fullName>
    </submittedName>
</protein>
<proteinExistence type="predicted"/>
<gene>
    <name evidence="1" type="ORF">DYI37_01295</name>
</gene>
<sequence length="96" mass="10741">MTASTTIFRTEQAARYRAALAKHFSHKIAVRETETEAVFPFAAGTGRAEIVPEGLALFADADSEEERRGVEQVLESHLQRFAFREEFPPLVWSSAT</sequence>
<dbReference type="AlphaFoldDB" id="A0A371XA79"/>
<dbReference type="Proteomes" id="UP000264310">
    <property type="component" value="Unassembled WGS sequence"/>
</dbReference>
<dbReference type="InterPro" id="IPR014543">
    <property type="entry name" value="UCP028291"/>
</dbReference>
<evidence type="ECO:0000313" key="2">
    <source>
        <dbReference type="Proteomes" id="UP000264310"/>
    </source>
</evidence>
<evidence type="ECO:0000313" key="1">
    <source>
        <dbReference type="EMBL" id="RFC66135.1"/>
    </source>
</evidence>
<name>A0A371XA79_9HYPH</name>
<dbReference type="Gene3D" id="3.30.310.50">
    <property type="entry name" value="Alpha-D-phosphohexomutase, C-terminal domain"/>
    <property type="match status" value="1"/>
</dbReference>
<dbReference type="OrthoDB" id="9806511at2"/>
<comment type="caution">
    <text evidence="1">The sequence shown here is derived from an EMBL/GenBank/DDBJ whole genome shotgun (WGS) entry which is preliminary data.</text>
</comment>
<organism evidence="1 2">
    <name type="scientific">Fulvimarina endophytica</name>
    <dbReference type="NCBI Taxonomy" id="2293836"/>
    <lineage>
        <taxon>Bacteria</taxon>
        <taxon>Pseudomonadati</taxon>
        <taxon>Pseudomonadota</taxon>
        <taxon>Alphaproteobacteria</taxon>
        <taxon>Hyphomicrobiales</taxon>
        <taxon>Aurantimonadaceae</taxon>
        <taxon>Fulvimarina</taxon>
    </lineage>
</organism>
<dbReference type="RefSeq" id="WP_116681384.1">
    <property type="nucleotide sequence ID" value="NZ_QURL01000001.1"/>
</dbReference>
<reference evidence="1 2" key="1">
    <citation type="submission" date="2018-08" db="EMBL/GenBank/DDBJ databases">
        <title>Fulvimarina sp. 85, whole genome shotgun sequence.</title>
        <authorList>
            <person name="Tuo L."/>
        </authorList>
    </citation>
    <scope>NUCLEOTIDE SEQUENCE [LARGE SCALE GENOMIC DNA]</scope>
    <source>
        <strain evidence="1 2">85</strain>
    </source>
</reference>
<accession>A0A371XA79</accession>